<keyword evidence="10" id="KW-1185">Reference proteome</keyword>
<reference evidence="10" key="1">
    <citation type="journal article" date="2019" name="Int. J. Syst. Evol. Microbiol.">
        <title>The Global Catalogue of Microorganisms (GCM) 10K type strain sequencing project: providing services to taxonomists for standard genome sequencing and annotation.</title>
        <authorList>
            <consortium name="The Broad Institute Genomics Platform"/>
            <consortium name="The Broad Institute Genome Sequencing Center for Infectious Disease"/>
            <person name="Wu L."/>
            <person name="Ma J."/>
        </authorList>
    </citation>
    <scope>NUCLEOTIDE SEQUENCE [LARGE SCALE GENOMIC DNA]</scope>
    <source>
        <strain evidence="10">KCTC 42644</strain>
    </source>
</reference>
<evidence type="ECO:0000313" key="9">
    <source>
        <dbReference type="EMBL" id="MFC3712140.1"/>
    </source>
</evidence>
<dbReference type="InterPro" id="IPR045175">
    <property type="entry name" value="M28_fam"/>
</dbReference>
<evidence type="ECO:0000256" key="3">
    <source>
        <dbReference type="ARBA" id="ARBA00022723"/>
    </source>
</evidence>
<keyword evidence="3" id="KW-0479">Metal-binding</keyword>
<dbReference type="PANTHER" id="PTHR12147:SF56">
    <property type="entry name" value="AMINOPEPTIDASE YDR415C-RELATED"/>
    <property type="match status" value="1"/>
</dbReference>
<keyword evidence="4 7" id="KW-0732">Signal</keyword>
<evidence type="ECO:0000313" key="10">
    <source>
        <dbReference type="Proteomes" id="UP001595615"/>
    </source>
</evidence>
<evidence type="ECO:0000256" key="6">
    <source>
        <dbReference type="ARBA" id="ARBA00022833"/>
    </source>
</evidence>
<dbReference type="RefSeq" id="WP_380858443.1">
    <property type="nucleotide sequence ID" value="NZ_JBHRXV010000004.1"/>
</dbReference>
<dbReference type="InterPro" id="IPR007484">
    <property type="entry name" value="Peptidase_M28"/>
</dbReference>
<dbReference type="SUPFAM" id="SSF53187">
    <property type="entry name" value="Zn-dependent exopeptidases"/>
    <property type="match status" value="1"/>
</dbReference>
<dbReference type="Gene3D" id="3.40.630.10">
    <property type="entry name" value="Zn peptidases"/>
    <property type="match status" value="1"/>
</dbReference>
<feature type="chain" id="PRO_5047224526" evidence="7">
    <location>
        <begin position="20"/>
        <end position="541"/>
    </location>
</feature>
<evidence type="ECO:0000256" key="1">
    <source>
        <dbReference type="ARBA" id="ARBA00022438"/>
    </source>
</evidence>
<dbReference type="Proteomes" id="UP001595615">
    <property type="component" value="Unassembled WGS sequence"/>
</dbReference>
<accession>A0ABV7X7L3</accession>
<keyword evidence="5" id="KW-0378">Hydrolase</keyword>
<dbReference type="EMBL" id="JBHRXV010000004">
    <property type="protein sequence ID" value="MFC3712140.1"/>
    <property type="molecule type" value="Genomic_DNA"/>
</dbReference>
<proteinExistence type="predicted"/>
<protein>
    <submittedName>
        <fullName evidence="9">M28 family peptidase</fullName>
    </submittedName>
</protein>
<evidence type="ECO:0000256" key="7">
    <source>
        <dbReference type="SAM" id="SignalP"/>
    </source>
</evidence>
<dbReference type="PANTHER" id="PTHR12147">
    <property type="entry name" value="METALLOPEPTIDASE M28 FAMILY MEMBER"/>
    <property type="match status" value="1"/>
</dbReference>
<name>A0ABV7X7L3_9SPHN</name>
<gene>
    <name evidence="9" type="ORF">ACFOMD_06145</name>
</gene>
<dbReference type="SUPFAM" id="SSF52025">
    <property type="entry name" value="PA domain"/>
    <property type="match status" value="1"/>
</dbReference>
<comment type="caution">
    <text evidence="9">The sequence shown here is derived from an EMBL/GenBank/DDBJ whole genome shotgun (WGS) entry which is preliminary data.</text>
</comment>
<evidence type="ECO:0000259" key="8">
    <source>
        <dbReference type="Pfam" id="PF04389"/>
    </source>
</evidence>
<evidence type="ECO:0000256" key="4">
    <source>
        <dbReference type="ARBA" id="ARBA00022729"/>
    </source>
</evidence>
<sequence length="541" mass="56612">MRRAALAAALLLAAAPAAAQISADRIKADVKTLASDAFGGRGPGQPGEAKTVQFLSEQFGKAGLAPGGENGGWTQDVKLIRYDRGPVTMSARVGGATIPLVAGKDVTASSRILGETVLSGAPLVFAGYGIADPAIGWTGFAGADLNGKVAVLIANDPDFEAAAPGAFGGRTLVYAGRFGAKVEAAAKAGAVAVLVVHETAAASYPWSQVGNGDSVPTFGLDFGTVDAKPLGLRGWLHRDVAADLFKRAGLDFEKLKAAARDGAFKPVAIGNATLSTRFSTTATPFVSRNVVALLKGKAHPDETIIYGAHWDANGTGPADAKGDTIRNGAVDNATGTATLIEVARAFAAGPQPDRSILFIGYTAEEKGLLGAEWYAAKPLRPLETTVAVLNLDPHVVLGAARNLDLIGGGRTPLEADLKRIAAKHDLRVDDEANPEAGWYFRSDHFAFAKKGVPTVYFRAGRDLIDGGFAAGNKVADAYNERDYHQTTDEFDAGWSFAGAAQEATVAYEIGRELATSRRWPDWNDGVDFKTVRNRSAAARRP</sequence>
<keyword evidence="1" id="KW-0031">Aminopeptidase</keyword>
<keyword evidence="6" id="KW-0862">Zinc</keyword>
<evidence type="ECO:0000256" key="2">
    <source>
        <dbReference type="ARBA" id="ARBA00022670"/>
    </source>
</evidence>
<dbReference type="Pfam" id="PF04389">
    <property type="entry name" value="Peptidase_M28"/>
    <property type="match status" value="1"/>
</dbReference>
<keyword evidence="2" id="KW-0645">Protease</keyword>
<dbReference type="InterPro" id="IPR046450">
    <property type="entry name" value="PA_dom_sf"/>
</dbReference>
<organism evidence="9 10">
    <name type="scientific">Sphingoaurantiacus capsulatus</name>
    <dbReference type="NCBI Taxonomy" id="1771310"/>
    <lineage>
        <taxon>Bacteria</taxon>
        <taxon>Pseudomonadati</taxon>
        <taxon>Pseudomonadota</taxon>
        <taxon>Alphaproteobacteria</taxon>
        <taxon>Sphingomonadales</taxon>
        <taxon>Sphingosinicellaceae</taxon>
        <taxon>Sphingoaurantiacus</taxon>
    </lineage>
</organism>
<evidence type="ECO:0000256" key="5">
    <source>
        <dbReference type="ARBA" id="ARBA00022801"/>
    </source>
</evidence>
<dbReference type="Gene3D" id="3.50.30.30">
    <property type="match status" value="1"/>
</dbReference>
<feature type="signal peptide" evidence="7">
    <location>
        <begin position="1"/>
        <end position="19"/>
    </location>
</feature>
<feature type="domain" description="Peptidase M28" evidence="8">
    <location>
        <begin position="289"/>
        <end position="501"/>
    </location>
</feature>